<dbReference type="EMBL" id="VIWV01000001">
    <property type="protein sequence ID" value="TWF85948.1"/>
    <property type="molecule type" value="Genomic_DNA"/>
</dbReference>
<proteinExistence type="predicted"/>
<protein>
    <recommendedName>
        <fullName evidence="1">SseB protein N-terminal domain-containing protein</fullName>
    </recommendedName>
</protein>
<dbReference type="NCBIfam" id="NF042914">
    <property type="entry name" value="SAV915_dom"/>
    <property type="match status" value="1"/>
</dbReference>
<evidence type="ECO:0000313" key="3">
    <source>
        <dbReference type="Proteomes" id="UP000316603"/>
    </source>
</evidence>
<comment type="caution">
    <text evidence="2">The sequence shown here is derived from an EMBL/GenBank/DDBJ whole genome shotgun (WGS) entry which is preliminary data.</text>
</comment>
<dbReference type="InterPro" id="IPR009839">
    <property type="entry name" value="SseB_N"/>
</dbReference>
<dbReference type="Pfam" id="PF07179">
    <property type="entry name" value="SseB"/>
    <property type="match status" value="1"/>
</dbReference>
<feature type="domain" description="SseB protein N-terminal" evidence="1">
    <location>
        <begin position="27"/>
        <end position="95"/>
    </location>
</feature>
<name>A0A561TFQ8_9ACTN</name>
<dbReference type="Proteomes" id="UP000316603">
    <property type="component" value="Unassembled WGS sequence"/>
</dbReference>
<dbReference type="OrthoDB" id="3256619at2"/>
<accession>A0A561TFQ8</accession>
<evidence type="ECO:0000259" key="1">
    <source>
        <dbReference type="Pfam" id="PF07179"/>
    </source>
</evidence>
<reference evidence="2 3" key="1">
    <citation type="submission" date="2019-06" db="EMBL/GenBank/DDBJ databases">
        <title>Sequencing the genomes of 1000 actinobacteria strains.</title>
        <authorList>
            <person name="Klenk H.-P."/>
        </authorList>
    </citation>
    <scope>NUCLEOTIDE SEQUENCE [LARGE SCALE GENOMIC DNA]</scope>
    <source>
        <strain evidence="2 3">DSM 41695</strain>
    </source>
</reference>
<organism evidence="2 3">
    <name type="scientific">Streptomyces capillispiralis</name>
    <dbReference type="NCBI Taxonomy" id="68182"/>
    <lineage>
        <taxon>Bacteria</taxon>
        <taxon>Bacillati</taxon>
        <taxon>Actinomycetota</taxon>
        <taxon>Actinomycetes</taxon>
        <taxon>Kitasatosporales</taxon>
        <taxon>Streptomycetaceae</taxon>
        <taxon>Streptomyces</taxon>
    </lineage>
</organism>
<gene>
    <name evidence="2" type="ORF">FHX78_112906</name>
</gene>
<evidence type="ECO:0000313" key="2">
    <source>
        <dbReference type="EMBL" id="TWF85948.1"/>
    </source>
</evidence>
<dbReference type="InterPro" id="IPR049975">
    <property type="entry name" value="SAV_915-like_dom"/>
</dbReference>
<dbReference type="AlphaFoldDB" id="A0A561TFQ8"/>
<sequence length="104" mass="10476">MVAGGTPGSDPEYLVLPTTTMNGFPLTDDTVEVTLLPLTGAGGQERLVALAFTSVALLVEAMGEEQPWVVLPAGEVGEALTGSRAEAVLVDPRPAVGADQGGAS</sequence>
<keyword evidence="3" id="KW-1185">Reference proteome</keyword>